<dbReference type="AlphaFoldDB" id="D3BGQ7"/>
<name>D3BGQ7_HETP5</name>
<dbReference type="SUPFAM" id="SSF52972">
    <property type="entry name" value="ITPase-like"/>
    <property type="match status" value="1"/>
</dbReference>
<dbReference type="Gene3D" id="3.90.950.10">
    <property type="match status" value="1"/>
</dbReference>
<accession>D3BGQ7</accession>
<dbReference type="OMA" id="FMINDSK"/>
<dbReference type="PANTHER" id="PTHR43213:SF4">
    <property type="entry name" value="7-METHYL-GTP PYROPHOSPHATASE"/>
    <property type="match status" value="1"/>
</dbReference>
<dbReference type="RefSeq" id="XP_020431412.1">
    <property type="nucleotide sequence ID" value="XM_020578543.1"/>
</dbReference>
<dbReference type="Proteomes" id="UP000001396">
    <property type="component" value="Unassembled WGS sequence"/>
</dbReference>
<dbReference type="Pfam" id="PF02545">
    <property type="entry name" value="Maf"/>
    <property type="match status" value="1"/>
</dbReference>
<organism evidence="3 4">
    <name type="scientific">Heterostelium pallidum (strain ATCC 26659 / Pp 5 / PN500)</name>
    <name type="common">Cellular slime mold</name>
    <name type="synonym">Polysphondylium pallidum</name>
    <dbReference type="NCBI Taxonomy" id="670386"/>
    <lineage>
        <taxon>Eukaryota</taxon>
        <taxon>Amoebozoa</taxon>
        <taxon>Evosea</taxon>
        <taxon>Eumycetozoa</taxon>
        <taxon>Dictyostelia</taxon>
        <taxon>Acytosteliales</taxon>
        <taxon>Acytosteliaceae</taxon>
        <taxon>Heterostelium</taxon>
    </lineage>
</organism>
<sequence length="610" mass="70222">MTVDKIILGSSSVWRKKVLSDHIGIKDFTVMSPDIDEKAIRDTDARKLTMMITQAKTDALLDKVLEPSILICSDQVIVCNNKIREKPVSEEECREYLKSYEKYPAECIVSVVVVNTKTGKRLAQTEVAVVHFKPLPDELIEKLIEIGDVMYCAGGFTIEHMTEYVERIDGEMETVMGLPKTMTIDMIRQAQQENRYSYGYRRFGHQENSIIVAKIIAVYDNPPRIYYKSEKKARENHQKQVQEAYNKRAAIARGELSCTPAETQDSSSYSRWGERDLEEDDIASIYERDKIVFEKNRRSSSKRYSVAVEQDHGAPTIHRDYEEIFSRDEQYEVRIITEDEYKQLSQQRADLKLLNQFRKQEIIDNELKKEQKSNKSKNNNNNNKPCGFTINDNIVKQQLLSYLKNNKVIQNNGNGNGNGSGYGNGNGYGNSIKNSNSNEDGDDVNYYSDEEVDDNDNSSSSTSSLAFERVYLSRGAQRDFLDDDDDDDASFGDTDSDVYSNILYGGNATPDFYYQGYAVDYENALNDDGVIKDDIDYDEEEFSYSLTTKELEDWEKLKVQYNFSSNEQLQEEYVKLSNLFESNYIPKYEFIIRRNTLCSQYSNNKTINIL</sequence>
<protein>
    <submittedName>
        <fullName evidence="3">Maf family protein</fullName>
    </submittedName>
</protein>
<dbReference type="GeneID" id="31363190"/>
<feature type="compositionally biased region" description="Low complexity" evidence="2">
    <location>
        <begin position="429"/>
        <end position="438"/>
    </location>
</feature>
<dbReference type="InterPro" id="IPR029001">
    <property type="entry name" value="ITPase-like_fam"/>
</dbReference>
<feature type="compositionally biased region" description="Gly residues" evidence="2">
    <location>
        <begin position="414"/>
        <end position="428"/>
    </location>
</feature>
<feature type="compositionally biased region" description="Acidic residues" evidence="2">
    <location>
        <begin position="439"/>
        <end position="456"/>
    </location>
</feature>
<feature type="region of interest" description="Disordered" evidence="2">
    <location>
        <begin position="365"/>
        <end position="389"/>
    </location>
</feature>
<reference evidence="3 4" key="1">
    <citation type="journal article" date="2011" name="Genome Res.">
        <title>Phylogeny-wide analysis of social amoeba genomes highlights ancient origins for complex intercellular communication.</title>
        <authorList>
            <person name="Heidel A.J."/>
            <person name="Lawal H.M."/>
            <person name="Felder M."/>
            <person name="Schilde C."/>
            <person name="Helps N.R."/>
            <person name="Tunggal B."/>
            <person name="Rivero F."/>
            <person name="John U."/>
            <person name="Schleicher M."/>
            <person name="Eichinger L."/>
            <person name="Platzer M."/>
            <person name="Noegel A.A."/>
            <person name="Schaap P."/>
            <person name="Gloeckner G."/>
        </authorList>
    </citation>
    <scope>NUCLEOTIDE SEQUENCE [LARGE SCALE GENOMIC DNA]</scope>
    <source>
        <strain evidence="4">ATCC 26659 / Pp 5 / PN500</strain>
    </source>
</reference>
<evidence type="ECO:0000313" key="3">
    <source>
        <dbReference type="EMBL" id="EFA79291.1"/>
    </source>
</evidence>
<dbReference type="HAMAP" id="MF_00528">
    <property type="entry name" value="Maf"/>
    <property type="match status" value="1"/>
</dbReference>
<keyword evidence="1" id="KW-0378">Hydrolase</keyword>
<proteinExistence type="inferred from homology"/>
<dbReference type="PANTHER" id="PTHR43213">
    <property type="entry name" value="BIFUNCTIONAL DTTP/UTP PYROPHOSPHATASE/METHYLTRANSFERASE PROTEIN-RELATED"/>
    <property type="match status" value="1"/>
</dbReference>
<feature type="region of interest" description="Disordered" evidence="2">
    <location>
        <begin position="414"/>
        <end position="464"/>
    </location>
</feature>
<comment type="caution">
    <text evidence="3">The sequence shown here is derived from an EMBL/GenBank/DDBJ whole genome shotgun (WGS) entry which is preliminary data.</text>
</comment>
<dbReference type="EMBL" id="ADBJ01000035">
    <property type="protein sequence ID" value="EFA79291.1"/>
    <property type="molecule type" value="Genomic_DNA"/>
</dbReference>
<gene>
    <name evidence="3" type="ORF">PPL_07709</name>
</gene>
<evidence type="ECO:0000256" key="1">
    <source>
        <dbReference type="ARBA" id="ARBA00022801"/>
    </source>
</evidence>
<evidence type="ECO:0000313" key="4">
    <source>
        <dbReference type="Proteomes" id="UP000001396"/>
    </source>
</evidence>
<dbReference type="InterPro" id="IPR003697">
    <property type="entry name" value="Maf-like"/>
</dbReference>
<evidence type="ECO:0000256" key="2">
    <source>
        <dbReference type="SAM" id="MobiDB-lite"/>
    </source>
</evidence>
<dbReference type="GO" id="GO:0047429">
    <property type="term" value="F:nucleoside triphosphate diphosphatase activity"/>
    <property type="evidence" value="ECO:0007669"/>
    <property type="project" value="InterPro"/>
</dbReference>
<keyword evidence="4" id="KW-1185">Reference proteome</keyword>
<dbReference type="InParanoid" id="D3BGQ7"/>